<gene>
    <name evidence="1" type="ORF">BSL82_01225</name>
</gene>
<reference evidence="2" key="1">
    <citation type="submission" date="2016-11" db="EMBL/GenBank/DDBJ databases">
        <title>Complete Genome Sequence of alachlor-degrading Sphingomonas sp. strain JJ-A5.</title>
        <authorList>
            <person name="Lee H."/>
            <person name="Ka J.-O."/>
        </authorList>
    </citation>
    <scope>NUCLEOTIDE SEQUENCE [LARGE SCALE GENOMIC DNA]</scope>
    <source>
        <strain evidence="2">JJ-A5</strain>
    </source>
</reference>
<dbReference type="AlphaFoldDB" id="A0A1L3ZR35"/>
<protein>
    <submittedName>
        <fullName evidence="1">Uncharacterized protein</fullName>
    </submittedName>
</protein>
<dbReference type="STRING" id="1921510.BSL82_01225"/>
<evidence type="ECO:0000313" key="1">
    <source>
        <dbReference type="EMBL" id="API58085.1"/>
    </source>
</evidence>
<sequence>MRTYQKCLVRSGPVVQAREGGSPSMEHRLDYSEIDELDEISGDEQLVLVWCETHRQFEWHWVDRSLIS</sequence>
<organism evidence="1 2">
    <name type="scientific">Tardibacter chloracetimidivorans</name>
    <dbReference type="NCBI Taxonomy" id="1921510"/>
    <lineage>
        <taxon>Bacteria</taxon>
        <taxon>Pseudomonadati</taxon>
        <taxon>Pseudomonadota</taxon>
        <taxon>Alphaproteobacteria</taxon>
        <taxon>Sphingomonadales</taxon>
        <taxon>Sphingomonadaceae</taxon>
        <taxon>Tardibacter</taxon>
    </lineage>
</organism>
<accession>A0A1L3ZR35</accession>
<dbReference type="Proteomes" id="UP000182063">
    <property type="component" value="Chromosome"/>
</dbReference>
<evidence type="ECO:0000313" key="2">
    <source>
        <dbReference type="Proteomes" id="UP000182063"/>
    </source>
</evidence>
<name>A0A1L3ZR35_9SPHN</name>
<dbReference type="EMBL" id="CP018221">
    <property type="protein sequence ID" value="API58085.1"/>
    <property type="molecule type" value="Genomic_DNA"/>
</dbReference>
<proteinExistence type="predicted"/>
<dbReference type="KEGG" id="sphj:BSL82_01225"/>
<keyword evidence="2" id="KW-1185">Reference proteome</keyword>